<sequence length="147" mass="17042">LENLPEGPAVLIFYHGVPVDYYLLVLRIYRLTGRFCYSTVDHAVFTIPGLKIFLHAHRVDHPTREECVEILKEGNLLGIGPGGVREQNYGDNNYKLIWRKRKGFADVAIKAKVTKAAVESLRDRHQKIPGSIWRALKERFDWLHKYE</sequence>
<evidence type="ECO:0000313" key="3">
    <source>
        <dbReference type="Proteomes" id="UP000694421"/>
    </source>
</evidence>
<dbReference type="GO" id="GO:0016746">
    <property type="term" value="F:acyltransferase activity"/>
    <property type="evidence" value="ECO:0007669"/>
    <property type="project" value="InterPro"/>
</dbReference>
<protein>
    <recommendedName>
        <fullName evidence="1">Phospholipid/glycerol acyltransferase domain-containing protein</fullName>
    </recommendedName>
</protein>
<dbReference type="Pfam" id="PF01553">
    <property type="entry name" value="Acyltransferase"/>
    <property type="match status" value="1"/>
</dbReference>
<dbReference type="Proteomes" id="UP000694421">
    <property type="component" value="Unplaced"/>
</dbReference>
<dbReference type="GeneTree" id="ENSGT00390000011782"/>
<dbReference type="GO" id="GO:0016020">
    <property type="term" value="C:membrane"/>
    <property type="evidence" value="ECO:0007669"/>
    <property type="project" value="TreeGrafter"/>
</dbReference>
<reference evidence="2" key="1">
    <citation type="submission" date="2025-08" db="UniProtKB">
        <authorList>
            <consortium name="Ensembl"/>
        </authorList>
    </citation>
    <scope>IDENTIFICATION</scope>
</reference>
<dbReference type="PANTHER" id="PTHR22753">
    <property type="entry name" value="TRANSMEMBRANE PROTEIN 68"/>
    <property type="match status" value="1"/>
</dbReference>
<dbReference type="PANTHER" id="PTHR22753:SF23">
    <property type="entry name" value="TRANSMEMBRANE PROTEIN 68"/>
    <property type="match status" value="1"/>
</dbReference>
<keyword evidence="3" id="KW-1185">Reference proteome</keyword>
<reference evidence="2" key="2">
    <citation type="submission" date="2025-09" db="UniProtKB">
        <authorList>
            <consortium name="Ensembl"/>
        </authorList>
    </citation>
    <scope>IDENTIFICATION</scope>
</reference>
<feature type="domain" description="Phospholipid/glycerol acyltransferase" evidence="1">
    <location>
        <begin position="2"/>
        <end position="114"/>
    </location>
</feature>
<evidence type="ECO:0000313" key="2">
    <source>
        <dbReference type="Ensembl" id="ENSSMRP00000013390.1"/>
    </source>
</evidence>
<accession>A0A8D0BUI7</accession>
<name>A0A8D0BUI7_SALMN</name>
<dbReference type="AlphaFoldDB" id="A0A8D0BUI7"/>
<evidence type="ECO:0000259" key="1">
    <source>
        <dbReference type="Pfam" id="PF01553"/>
    </source>
</evidence>
<dbReference type="Ensembl" id="ENSSMRT00000015601.1">
    <property type="protein sequence ID" value="ENSSMRP00000013390.1"/>
    <property type="gene ID" value="ENSSMRG00000010370.1"/>
</dbReference>
<organism evidence="2 3">
    <name type="scientific">Salvator merianae</name>
    <name type="common">Argentine black and white tegu</name>
    <name type="synonym">Tupinambis merianae</name>
    <dbReference type="NCBI Taxonomy" id="96440"/>
    <lineage>
        <taxon>Eukaryota</taxon>
        <taxon>Metazoa</taxon>
        <taxon>Chordata</taxon>
        <taxon>Craniata</taxon>
        <taxon>Vertebrata</taxon>
        <taxon>Euteleostomi</taxon>
        <taxon>Lepidosauria</taxon>
        <taxon>Squamata</taxon>
        <taxon>Bifurcata</taxon>
        <taxon>Unidentata</taxon>
        <taxon>Episquamata</taxon>
        <taxon>Laterata</taxon>
        <taxon>Teiioidea</taxon>
        <taxon>Teiidae</taxon>
        <taxon>Salvator</taxon>
    </lineage>
</organism>
<proteinExistence type="predicted"/>
<dbReference type="InterPro" id="IPR002123">
    <property type="entry name" value="Plipid/glycerol_acylTrfase"/>
</dbReference>